<evidence type="ECO:0000313" key="9">
    <source>
        <dbReference type="EMBL" id="MDN3425875.1"/>
    </source>
</evidence>
<feature type="transmembrane region" description="Helical" evidence="7">
    <location>
        <begin position="168"/>
        <end position="189"/>
    </location>
</feature>
<evidence type="ECO:0000256" key="6">
    <source>
        <dbReference type="ARBA" id="ARBA00023136"/>
    </source>
</evidence>
<evidence type="ECO:0000259" key="8">
    <source>
        <dbReference type="Pfam" id="PF02706"/>
    </source>
</evidence>
<keyword evidence="4 7" id="KW-0812">Transmembrane</keyword>
<protein>
    <submittedName>
        <fullName evidence="9">Wzz/FepE/Etk N-terminal domain-containing protein</fullName>
    </submittedName>
</protein>
<proteinExistence type="inferred from homology"/>
<dbReference type="PANTHER" id="PTHR32309:SF13">
    <property type="entry name" value="FERRIC ENTEROBACTIN TRANSPORT PROTEIN FEPE"/>
    <property type="match status" value="1"/>
</dbReference>
<dbReference type="Proteomes" id="UP001225873">
    <property type="component" value="Unassembled WGS sequence"/>
</dbReference>
<reference evidence="9 10" key="1">
    <citation type="submission" date="2023-03" db="EMBL/GenBank/DDBJ databases">
        <authorList>
            <person name="Uniacke-Lowe S."/>
            <person name="Ross P."/>
            <person name="Hill C."/>
        </authorList>
    </citation>
    <scope>NUCLEOTIDE SEQUENCE [LARGE SCALE GENOMIC DNA]</scope>
    <source>
        <strain evidence="9 10">APC 4016</strain>
    </source>
</reference>
<keyword evidence="10" id="KW-1185">Reference proteome</keyword>
<feature type="domain" description="Polysaccharide chain length determinant N-terminal" evidence="8">
    <location>
        <begin position="8"/>
        <end position="88"/>
    </location>
</feature>
<evidence type="ECO:0000256" key="2">
    <source>
        <dbReference type="ARBA" id="ARBA00006683"/>
    </source>
</evidence>
<evidence type="ECO:0000256" key="5">
    <source>
        <dbReference type="ARBA" id="ARBA00022989"/>
    </source>
</evidence>
<feature type="transmembrane region" description="Helical" evidence="7">
    <location>
        <begin position="15"/>
        <end position="34"/>
    </location>
</feature>
<keyword evidence="6 7" id="KW-0472">Membrane</keyword>
<dbReference type="PANTHER" id="PTHR32309">
    <property type="entry name" value="TYROSINE-PROTEIN KINASE"/>
    <property type="match status" value="1"/>
</dbReference>
<dbReference type="InterPro" id="IPR050445">
    <property type="entry name" value="Bact_polysacc_biosynth/exp"/>
</dbReference>
<name>A0ABT7ZFE6_9BACL</name>
<dbReference type="InterPro" id="IPR003856">
    <property type="entry name" value="LPS_length_determ_N"/>
</dbReference>
<evidence type="ECO:0000256" key="1">
    <source>
        <dbReference type="ARBA" id="ARBA00004651"/>
    </source>
</evidence>
<dbReference type="EMBL" id="JASDCQ010000001">
    <property type="protein sequence ID" value="MDN3425875.1"/>
    <property type="molecule type" value="Genomic_DNA"/>
</dbReference>
<dbReference type="RefSeq" id="WP_290214139.1">
    <property type="nucleotide sequence ID" value="NZ_JASDCQ010000001.1"/>
</dbReference>
<sequence length="215" mass="23889">MVIHFIEKLKNHTQILSVFVALFLLAVWLFPSFIMDPKYQASSQLLIEEKGRALQEVASHSNRLDPQAIEAFAAFVKSPKVLEELRADLKFEISLSDLQKQITVNHSSDSPILTITAFSDSGQQSVEIANSLSSIFQNNVSKNLDTASIRIILQAVEARKANIVTENWVLGLVAATILGFIFKLLAGYISTSAKASAEIRKDARKKENQLQTVFK</sequence>
<gene>
    <name evidence="9" type="ORF">QMA01_01115</name>
</gene>
<keyword evidence="3" id="KW-1003">Cell membrane</keyword>
<accession>A0ABT7ZFE6</accession>
<evidence type="ECO:0000256" key="7">
    <source>
        <dbReference type="SAM" id="Phobius"/>
    </source>
</evidence>
<comment type="caution">
    <text evidence="9">The sequence shown here is derived from an EMBL/GenBank/DDBJ whole genome shotgun (WGS) entry which is preliminary data.</text>
</comment>
<keyword evidence="5 7" id="KW-1133">Transmembrane helix</keyword>
<evidence type="ECO:0000256" key="3">
    <source>
        <dbReference type="ARBA" id="ARBA00022475"/>
    </source>
</evidence>
<evidence type="ECO:0000313" key="10">
    <source>
        <dbReference type="Proteomes" id="UP001225873"/>
    </source>
</evidence>
<dbReference type="Pfam" id="PF02706">
    <property type="entry name" value="Wzz"/>
    <property type="match status" value="1"/>
</dbReference>
<organism evidence="9 10">
    <name type="scientific">Planococcus notacanthi</name>
    <dbReference type="NCBI Taxonomy" id="3035188"/>
    <lineage>
        <taxon>Bacteria</taxon>
        <taxon>Bacillati</taxon>
        <taxon>Bacillota</taxon>
        <taxon>Bacilli</taxon>
        <taxon>Bacillales</taxon>
        <taxon>Caryophanaceae</taxon>
        <taxon>Planococcus</taxon>
    </lineage>
</organism>
<comment type="subcellular location">
    <subcellularLocation>
        <location evidence="1">Cell membrane</location>
        <topology evidence="1">Multi-pass membrane protein</topology>
    </subcellularLocation>
</comment>
<evidence type="ECO:0000256" key="4">
    <source>
        <dbReference type="ARBA" id="ARBA00022692"/>
    </source>
</evidence>
<comment type="similarity">
    <text evidence="2">Belongs to the CpsC/CapA family.</text>
</comment>